<name>A0A437P8V0_9HYPH</name>
<evidence type="ECO:0000256" key="1">
    <source>
        <dbReference type="SAM" id="SignalP"/>
    </source>
</evidence>
<comment type="caution">
    <text evidence="2">The sequence shown here is derived from an EMBL/GenBank/DDBJ whole genome shotgun (WGS) entry which is preliminary data.</text>
</comment>
<evidence type="ECO:0000313" key="3">
    <source>
        <dbReference type="Proteomes" id="UP000286997"/>
    </source>
</evidence>
<dbReference type="OrthoDB" id="8205113at2"/>
<protein>
    <submittedName>
        <fullName evidence="2">DUF4198 domain-containing protein</fullName>
    </submittedName>
</protein>
<organism evidence="2 3">
    <name type="scientific">Methylobacterium oryzihabitans</name>
    <dbReference type="NCBI Taxonomy" id="2499852"/>
    <lineage>
        <taxon>Bacteria</taxon>
        <taxon>Pseudomonadati</taxon>
        <taxon>Pseudomonadota</taxon>
        <taxon>Alphaproteobacteria</taxon>
        <taxon>Hyphomicrobiales</taxon>
        <taxon>Methylobacteriaceae</taxon>
        <taxon>Methylobacterium</taxon>
    </lineage>
</organism>
<dbReference type="EMBL" id="SACP01000008">
    <property type="protein sequence ID" value="RVU18693.1"/>
    <property type="molecule type" value="Genomic_DNA"/>
</dbReference>
<proteinExistence type="predicted"/>
<dbReference type="InterPro" id="IPR019613">
    <property type="entry name" value="DUF4198"/>
</dbReference>
<dbReference type="Proteomes" id="UP000286997">
    <property type="component" value="Unassembled WGS sequence"/>
</dbReference>
<dbReference type="AlphaFoldDB" id="A0A437P8V0"/>
<gene>
    <name evidence="2" type="ORF">EOE48_09915</name>
</gene>
<feature type="chain" id="PRO_5019577900" evidence="1">
    <location>
        <begin position="26"/>
        <end position="260"/>
    </location>
</feature>
<keyword evidence="1" id="KW-0732">Signal</keyword>
<reference evidence="2 3" key="1">
    <citation type="submission" date="2019-01" db="EMBL/GenBank/DDBJ databases">
        <authorList>
            <person name="Chen W.-M."/>
        </authorList>
    </citation>
    <scope>NUCLEOTIDE SEQUENCE [LARGE SCALE GENOMIC DNA]</scope>
    <source>
        <strain evidence="2 3">TER-1</strain>
    </source>
</reference>
<dbReference type="RefSeq" id="WP_127728637.1">
    <property type="nucleotide sequence ID" value="NZ_SACP01000008.1"/>
</dbReference>
<feature type="signal peptide" evidence="1">
    <location>
        <begin position="1"/>
        <end position="25"/>
    </location>
</feature>
<evidence type="ECO:0000313" key="2">
    <source>
        <dbReference type="EMBL" id="RVU18693.1"/>
    </source>
</evidence>
<dbReference type="Pfam" id="PF10670">
    <property type="entry name" value="DUF4198"/>
    <property type="match status" value="1"/>
</dbReference>
<sequence length="260" mass="27411">MQRATRTAALLAALAGFLVPGGGAAAQELWLTTSSGEAGPQVRVNFGSPRERRVPSRPKLLSLVAITPDASANLLPEVRPSAPDVPPALVAPLPSKPARTLVAATYDSGYWVTLKDGAKRNTSRLMEPEAEAGRWTVRFAKAALGPEAPWQRVVGHILEIVPLEVPSASAGAIRFRVLFRGRPLAGAAVFYADNSGDLGQRQPPASVTDEAGVATVPIRQPGLQIVSVSHAEDPSLAPALADRDDYSATFAFRLDEATVN</sequence>
<accession>A0A437P8V0</accession>
<keyword evidence="3" id="KW-1185">Reference proteome</keyword>